<dbReference type="PANTHER" id="PTHR23507:SF1">
    <property type="entry name" value="FI18259P1-RELATED"/>
    <property type="match status" value="1"/>
</dbReference>
<dbReference type="Pfam" id="PF07690">
    <property type="entry name" value="MFS_1"/>
    <property type="match status" value="1"/>
</dbReference>
<organism evidence="7 8">
    <name type="scientific">Polyporus arcularius HHB13444</name>
    <dbReference type="NCBI Taxonomy" id="1314778"/>
    <lineage>
        <taxon>Eukaryota</taxon>
        <taxon>Fungi</taxon>
        <taxon>Dikarya</taxon>
        <taxon>Basidiomycota</taxon>
        <taxon>Agaricomycotina</taxon>
        <taxon>Agaricomycetes</taxon>
        <taxon>Polyporales</taxon>
        <taxon>Polyporaceae</taxon>
        <taxon>Polyporus</taxon>
    </lineage>
</organism>
<dbReference type="AlphaFoldDB" id="A0A5C3PNB9"/>
<feature type="region of interest" description="Disordered" evidence="5">
    <location>
        <begin position="157"/>
        <end position="185"/>
    </location>
</feature>
<accession>A0A5C3PNB9</accession>
<dbReference type="InterPro" id="IPR011701">
    <property type="entry name" value="MFS"/>
</dbReference>
<dbReference type="Gene3D" id="1.20.1250.20">
    <property type="entry name" value="MFS general substrate transporter like domains"/>
    <property type="match status" value="1"/>
</dbReference>
<feature type="transmembrane region" description="Helical" evidence="6">
    <location>
        <begin position="335"/>
        <end position="358"/>
    </location>
</feature>
<dbReference type="Proteomes" id="UP000308197">
    <property type="component" value="Unassembled WGS sequence"/>
</dbReference>
<name>A0A5C3PNB9_9APHY</name>
<keyword evidence="2 6" id="KW-0812">Transmembrane</keyword>
<evidence type="ECO:0000256" key="5">
    <source>
        <dbReference type="SAM" id="MobiDB-lite"/>
    </source>
</evidence>
<evidence type="ECO:0000256" key="2">
    <source>
        <dbReference type="ARBA" id="ARBA00022692"/>
    </source>
</evidence>
<comment type="subcellular location">
    <subcellularLocation>
        <location evidence="1">Membrane</location>
        <topology evidence="1">Multi-pass membrane protein</topology>
    </subcellularLocation>
</comment>
<feature type="transmembrane region" description="Helical" evidence="6">
    <location>
        <begin position="457"/>
        <end position="480"/>
    </location>
</feature>
<feature type="transmembrane region" description="Helical" evidence="6">
    <location>
        <begin position="255"/>
        <end position="280"/>
    </location>
</feature>
<evidence type="ECO:0000256" key="3">
    <source>
        <dbReference type="ARBA" id="ARBA00022989"/>
    </source>
</evidence>
<protein>
    <recommendedName>
        <fullName evidence="9">MFS general substrate transporter</fullName>
    </recommendedName>
</protein>
<dbReference type="PANTHER" id="PTHR23507">
    <property type="entry name" value="ZGC:174356"/>
    <property type="match status" value="1"/>
</dbReference>
<evidence type="ECO:0008006" key="9">
    <source>
        <dbReference type="Google" id="ProtNLM"/>
    </source>
</evidence>
<reference evidence="7 8" key="1">
    <citation type="journal article" date="2019" name="Nat. Ecol. Evol.">
        <title>Megaphylogeny resolves global patterns of mushroom evolution.</title>
        <authorList>
            <person name="Varga T."/>
            <person name="Krizsan K."/>
            <person name="Foldi C."/>
            <person name="Dima B."/>
            <person name="Sanchez-Garcia M."/>
            <person name="Sanchez-Ramirez S."/>
            <person name="Szollosi G.J."/>
            <person name="Szarkandi J.G."/>
            <person name="Papp V."/>
            <person name="Albert L."/>
            <person name="Andreopoulos W."/>
            <person name="Angelini C."/>
            <person name="Antonin V."/>
            <person name="Barry K.W."/>
            <person name="Bougher N.L."/>
            <person name="Buchanan P."/>
            <person name="Buyck B."/>
            <person name="Bense V."/>
            <person name="Catcheside P."/>
            <person name="Chovatia M."/>
            <person name="Cooper J."/>
            <person name="Damon W."/>
            <person name="Desjardin D."/>
            <person name="Finy P."/>
            <person name="Geml J."/>
            <person name="Haridas S."/>
            <person name="Hughes K."/>
            <person name="Justo A."/>
            <person name="Karasinski D."/>
            <person name="Kautmanova I."/>
            <person name="Kiss B."/>
            <person name="Kocsube S."/>
            <person name="Kotiranta H."/>
            <person name="LaButti K.M."/>
            <person name="Lechner B.E."/>
            <person name="Liimatainen K."/>
            <person name="Lipzen A."/>
            <person name="Lukacs Z."/>
            <person name="Mihaltcheva S."/>
            <person name="Morgado L.N."/>
            <person name="Niskanen T."/>
            <person name="Noordeloos M.E."/>
            <person name="Ohm R.A."/>
            <person name="Ortiz-Santana B."/>
            <person name="Ovrebo C."/>
            <person name="Racz N."/>
            <person name="Riley R."/>
            <person name="Savchenko A."/>
            <person name="Shiryaev A."/>
            <person name="Soop K."/>
            <person name="Spirin V."/>
            <person name="Szebenyi C."/>
            <person name="Tomsovsky M."/>
            <person name="Tulloss R.E."/>
            <person name="Uehling J."/>
            <person name="Grigoriev I.V."/>
            <person name="Vagvolgyi C."/>
            <person name="Papp T."/>
            <person name="Martin F.M."/>
            <person name="Miettinen O."/>
            <person name="Hibbett D.S."/>
            <person name="Nagy L.G."/>
        </authorList>
    </citation>
    <scope>NUCLEOTIDE SEQUENCE [LARGE SCALE GENOMIC DNA]</scope>
    <source>
        <strain evidence="7 8">HHB13444</strain>
    </source>
</reference>
<feature type="transmembrane region" description="Helical" evidence="6">
    <location>
        <begin position="585"/>
        <end position="607"/>
    </location>
</feature>
<keyword evidence="3 6" id="KW-1133">Transmembrane helix</keyword>
<evidence type="ECO:0000313" key="7">
    <source>
        <dbReference type="EMBL" id="TFK91254.1"/>
    </source>
</evidence>
<dbReference type="GO" id="GO:0022857">
    <property type="term" value="F:transmembrane transporter activity"/>
    <property type="evidence" value="ECO:0007669"/>
    <property type="project" value="InterPro"/>
</dbReference>
<evidence type="ECO:0000256" key="6">
    <source>
        <dbReference type="SAM" id="Phobius"/>
    </source>
</evidence>
<evidence type="ECO:0000256" key="1">
    <source>
        <dbReference type="ARBA" id="ARBA00004141"/>
    </source>
</evidence>
<feature type="transmembrane region" description="Helical" evidence="6">
    <location>
        <begin position="424"/>
        <end position="445"/>
    </location>
</feature>
<dbReference type="FunCoup" id="A0A5C3PNB9">
    <property type="interactions" value="23"/>
</dbReference>
<dbReference type="GO" id="GO:0016020">
    <property type="term" value="C:membrane"/>
    <property type="evidence" value="ECO:0007669"/>
    <property type="project" value="UniProtKB-SubCell"/>
</dbReference>
<evidence type="ECO:0000313" key="8">
    <source>
        <dbReference type="Proteomes" id="UP000308197"/>
    </source>
</evidence>
<evidence type="ECO:0000256" key="4">
    <source>
        <dbReference type="ARBA" id="ARBA00023136"/>
    </source>
</evidence>
<sequence>MTTEDTYQAIDAVVSSNFSIYSPSVSRAREANHGSASESPTRAGQLREVSEHDALLGGGKAAKKPFYRPRPLWYVSYFSVCETLVPFAVVASIVRGMTLAPRVQVYTQLSCNAIYGHDVYDHTRFNETSLFPNSSHIPSHSSPSAASVLLELHFPSSDGIRSRSDDDEPDPRRPPSERCLKDPAVQSGAARLQTIMTTTMGVLSALTTGWWGHFGETHGRTRVLAVSTFGLFMTDLVFILVSTPHSVFAAHGHKLLIISPIIEGLCGGWATLQAATSAYISDCTSDGSRAHIFSRFTGMFFLGFAVGPTIGAFLIKHPFIPIFSPAIGVHNGAPTVTSVFYVGASASFINLMLAIFLFPESVHKKRAKMAAAQPLGPAISSPAAEAESVQQGIVSRFISPLALFLPKSVHGPNGSKHTDWSMTLLAMVLFGYLLSTGIFQIKYLYAEHVYGWGAEQLSYYISTMGFARALYLLFLLPFIISTFKPKSKPAQPAVPVVNADKANAAALANEMRFDIGLIRGSLLIDLFSHSIVALTSPEAGPASGQALFVGATGLNSFGAGLIPAVNSLALCIMQSRGVTDTGKMFGAFSVLQATGQMIVGPVIFGLIYSGTVATFPKTIFAFAASMIFVALAILFLLRPEVMLKSRRKGKRVGAEPGALEAHLDIPARGRSRKSKDIRQSLSGSSFNGMQIPSSGQSYGATSSGSVFGSTSTS</sequence>
<keyword evidence="8" id="KW-1185">Reference proteome</keyword>
<dbReference type="EMBL" id="ML211024">
    <property type="protein sequence ID" value="TFK91254.1"/>
    <property type="molecule type" value="Genomic_DNA"/>
</dbReference>
<feature type="transmembrane region" description="Helical" evidence="6">
    <location>
        <begin position="72"/>
        <end position="94"/>
    </location>
</feature>
<feature type="transmembrane region" description="Helical" evidence="6">
    <location>
        <begin position="292"/>
        <end position="315"/>
    </location>
</feature>
<feature type="region of interest" description="Disordered" evidence="5">
    <location>
        <begin position="669"/>
        <end position="713"/>
    </location>
</feature>
<feature type="compositionally biased region" description="Basic and acidic residues" evidence="5">
    <location>
        <begin position="160"/>
        <end position="181"/>
    </location>
</feature>
<feature type="compositionally biased region" description="Low complexity" evidence="5">
    <location>
        <begin position="699"/>
        <end position="713"/>
    </location>
</feature>
<dbReference type="InterPro" id="IPR036259">
    <property type="entry name" value="MFS_trans_sf"/>
</dbReference>
<proteinExistence type="predicted"/>
<dbReference type="InParanoid" id="A0A5C3PNB9"/>
<feature type="transmembrane region" description="Helical" evidence="6">
    <location>
        <begin position="619"/>
        <end position="637"/>
    </location>
</feature>
<feature type="compositionally biased region" description="Polar residues" evidence="5">
    <location>
        <begin position="679"/>
        <end position="698"/>
    </location>
</feature>
<feature type="transmembrane region" description="Helical" evidence="6">
    <location>
        <begin position="223"/>
        <end position="243"/>
    </location>
</feature>
<keyword evidence="4 6" id="KW-0472">Membrane</keyword>
<dbReference type="SUPFAM" id="SSF103473">
    <property type="entry name" value="MFS general substrate transporter"/>
    <property type="match status" value="1"/>
</dbReference>
<gene>
    <name evidence="7" type="ORF">K466DRAFT_483079</name>
</gene>